<feature type="transmembrane region" description="Helical" evidence="1">
    <location>
        <begin position="21"/>
        <end position="38"/>
    </location>
</feature>
<dbReference type="WBParaSite" id="SRAE_2000425700.1">
    <property type="protein sequence ID" value="SRAE_2000425700.1"/>
    <property type="gene ID" value="WBGene00264487"/>
</dbReference>
<organism evidence="2">
    <name type="scientific">Strongyloides ratti</name>
    <name type="common">Parasitic roundworm</name>
    <dbReference type="NCBI Taxonomy" id="34506"/>
    <lineage>
        <taxon>Eukaryota</taxon>
        <taxon>Metazoa</taxon>
        <taxon>Ecdysozoa</taxon>
        <taxon>Nematoda</taxon>
        <taxon>Chromadorea</taxon>
        <taxon>Rhabditida</taxon>
        <taxon>Tylenchina</taxon>
        <taxon>Panagrolaimomorpha</taxon>
        <taxon>Strongyloidoidea</taxon>
        <taxon>Strongyloididae</taxon>
        <taxon>Strongyloides</taxon>
    </lineage>
</organism>
<keyword evidence="1" id="KW-0472">Membrane</keyword>
<dbReference type="RefSeq" id="XP_024508809.1">
    <property type="nucleotide sequence ID" value="XM_024643105.1"/>
</dbReference>
<evidence type="ECO:0000313" key="4">
    <source>
        <dbReference type="WBParaSite" id="SRAE_2000425700.1"/>
    </source>
</evidence>
<dbReference type="CTD" id="36381980"/>
<accession>A0A090MZV8</accession>
<feature type="transmembrane region" description="Helical" evidence="1">
    <location>
        <begin position="58"/>
        <end position="80"/>
    </location>
</feature>
<reference evidence="4" key="2">
    <citation type="submission" date="2020-12" db="UniProtKB">
        <authorList>
            <consortium name="WormBaseParasite"/>
        </authorList>
    </citation>
    <scope>IDENTIFICATION</scope>
</reference>
<dbReference type="WormBase" id="SRAE_2000425700">
    <property type="protein sequence ID" value="SRP06324"/>
    <property type="gene ID" value="WBGene00264487"/>
</dbReference>
<sequence>MSKNQKFIIKSLSQKYQVRENLFILWLYTPVLAIYMFQQVTFHAFALNIKNDKNIYKFYVISYTVRSFILLSQILVVIFAKKLHKKYKKMIRISNIIGIDNKTSDIQSISIKVSETYFTMLSNAWK</sequence>
<name>A0A090MZV8_STRRB</name>
<evidence type="ECO:0000313" key="3">
    <source>
        <dbReference type="Proteomes" id="UP000035682"/>
    </source>
</evidence>
<dbReference type="EMBL" id="LN609529">
    <property type="protein sequence ID" value="CEF69610.1"/>
    <property type="molecule type" value="Genomic_DNA"/>
</dbReference>
<proteinExistence type="predicted"/>
<evidence type="ECO:0000313" key="5">
    <source>
        <dbReference type="WormBase" id="SRAE_2000425700"/>
    </source>
</evidence>
<keyword evidence="1" id="KW-1133">Transmembrane helix</keyword>
<gene>
    <name evidence="2 4 5" type="ORF">SRAE_2000425700</name>
</gene>
<reference evidence="2 3" key="1">
    <citation type="submission" date="2014-09" db="EMBL/GenBank/DDBJ databases">
        <authorList>
            <person name="Martin A.A."/>
        </authorList>
    </citation>
    <scope>NUCLEOTIDE SEQUENCE</scope>
    <source>
        <strain evidence="3">ED321</strain>
        <strain evidence="2">ED321 Heterogonic</strain>
    </source>
</reference>
<evidence type="ECO:0000256" key="1">
    <source>
        <dbReference type="SAM" id="Phobius"/>
    </source>
</evidence>
<protein>
    <submittedName>
        <fullName evidence="2 4">7TM GPCR, serpentine receptor class e (Sre) family-containing protein</fullName>
    </submittedName>
</protein>
<dbReference type="AlphaFoldDB" id="A0A090MZV8"/>
<keyword evidence="2" id="KW-0675">Receptor</keyword>
<keyword evidence="3" id="KW-1185">Reference proteome</keyword>
<dbReference type="Proteomes" id="UP000035682">
    <property type="component" value="Unplaced"/>
</dbReference>
<dbReference type="GeneID" id="36381980"/>
<keyword evidence="1" id="KW-0812">Transmembrane</keyword>
<evidence type="ECO:0000313" key="2">
    <source>
        <dbReference type="EMBL" id="CEF69610.1"/>
    </source>
</evidence>